<dbReference type="SMART" id="SM00360">
    <property type="entry name" value="RRM"/>
    <property type="match status" value="2"/>
</dbReference>
<proteinExistence type="predicted"/>
<feature type="compositionally biased region" description="Pro residues" evidence="3">
    <location>
        <begin position="161"/>
        <end position="173"/>
    </location>
</feature>
<dbReference type="AlphaFoldDB" id="A0A6P8FZ03"/>
<dbReference type="PROSITE" id="PS50102">
    <property type="entry name" value="RRM"/>
    <property type="match status" value="2"/>
</dbReference>
<gene>
    <name evidence="6 7" type="primary">zgc:77262</name>
</gene>
<keyword evidence="5" id="KW-1185">Reference proteome</keyword>
<dbReference type="GeneID" id="105911310"/>
<evidence type="ECO:0000313" key="7">
    <source>
        <dbReference type="RefSeq" id="XP_042564464.1"/>
    </source>
</evidence>
<dbReference type="CDD" id="cd12343">
    <property type="entry name" value="RRM1_2_CoAA_like"/>
    <property type="match status" value="1"/>
</dbReference>
<feature type="compositionally biased region" description="Low complexity" evidence="3">
    <location>
        <begin position="174"/>
        <end position="188"/>
    </location>
</feature>
<dbReference type="InterPro" id="IPR000504">
    <property type="entry name" value="RRM_dom"/>
</dbReference>
<evidence type="ECO:0000256" key="2">
    <source>
        <dbReference type="PROSITE-ProRule" id="PRU00176"/>
    </source>
</evidence>
<sequence>MVKVFVGNISTSTTEEELREYFEKYGAVIDCDIISNYGFVHMSEEEDAKKAVAELNKKKLHGFSMTVQFATTRVRNATKIHVGNIPEGVTALKIRELFQEHGKVLECDVLKKYAFVHMQRHKEAMDAIHKLNHSKLEGQTIFVSLSHTNPGKKAPDQFPDHPYPPRLFPPPGDPLHSAYPPLRNRPLNHPLPPPPCRLRPLPLPPPHPMRLRPPRSVYEHDPYDLPGPPPPPPPPLYDRNRLDRPMRRHAMSPYESPFERRLLPPASHLYRDRSPLRPVPGPPMPSARHPLSRHPGRPLPPVPSLASIARSGPPYQRFAGASRFDQDEYYY</sequence>
<dbReference type="InterPro" id="IPR035979">
    <property type="entry name" value="RBD_domain_sf"/>
</dbReference>
<dbReference type="OrthoDB" id="79941at2759"/>
<organism evidence="5 6">
    <name type="scientific">Clupea harengus</name>
    <name type="common">Atlantic herring</name>
    <dbReference type="NCBI Taxonomy" id="7950"/>
    <lineage>
        <taxon>Eukaryota</taxon>
        <taxon>Metazoa</taxon>
        <taxon>Chordata</taxon>
        <taxon>Craniata</taxon>
        <taxon>Vertebrata</taxon>
        <taxon>Euteleostomi</taxon>
        <taxon>Actinopterygii</taxon>
        <taxon>Neopterygii</taxon>
        <taxon>Teleostei</taxon>
        <taxon>Clupei</taxon>
        <taxon>Clupeiformes</taxon>
        <taxon>Clupeoidei</taxon>
        <taxon>Clupeidae</taxon>
        <taxon>Clupea</taxon>
    </lineage>
</organism>
<dbReference type="InterPro" id="IPR012677">
    <property type="entry name" value="Nucleotide-bd_a/b_plait_sf"/>
</dbReference>
<feature type="compositionally biased region" description="Pro residues" evidence="3">
    <location>
        <begin position="189"/>
        <end position="208"/>
    </location>
</feature>
<dbReference type="GO" id="GO:0005634">
    <property type="term" value="C:nucleus"/>
    <property type="evidence" value="ECO:0007669"/>
    <property type="project" value="TreeGrafter"/>
</dbReference>
<dbReference type="KEGG" id="char:105911310"/>
<dbReference type="Proteomes" id="UP000515152">
    <property type="component" value="Chromosome 8"/>
</dbReference>
<dbReference type="RefSeq" id="XP_031428580.1">
    <property type="nucleotide sequence ID" value="XM_031572720.2"/>
</dbReference>
<evidence type="ECO:0000313" key="5">
    <source>
        <dbReference type="Proteomes" id="UP000515152"/>
    </source>
</evidence>
<dbReference type="PANTHER" id="PTHR48025">
    <property type="entry name" value="OS02G0815200 PROTEIN"/>
    <property type="match status" value="1"/>
</dbReference>
<feature type="compositionally biased region" description="Pro residues" evidence="3">
    <location>
        <begin position="225"/>
        <end position="236"/>
    </location>
</feature>
<dbReference type="Pfam" id="PF00076">
    <property type="entry name" value="RRM_1"/>
    <property type="match status" value="2"/>
</dbReference>
<name>A0A6P8FZ03_CLUHA</name>
<feature type="domain" description="RRM" evidence="4">
    <location>
        <begin position="78"/>
        <end position="148"/>
    </location>
</feature>
<feature type="region of interest" description="Disordered" evidence="3">
    <location>
        <begin position="146"/>
        <end position="241"/>
    </location>
</feature>
<feature type="region of interest" description="Disordered" evidence="3">
    <location>
        <begin position="270"/>
        <end position="331"/>
    </location>
</feature>
<dbReference type="RefSeq" id="XP_042564464.1">
    <property type="nucleotide sequence ID" value="XM_042708530.1"/>
</dbReference>
<feature type="domain" description="RRM" evidence="4">
    <location>
        <begin position="2"/>
        <end position="72"/>
    </location>
</feature>
<protein>
    <submittedName>
        <fullName evidence="6 7">RNA-binding protein lark</fullName>
    </submittedName>
</protein>
<dbReference type="InterPro" id="IPR050502">
    <property type="entry name" value="Euk_RNA-bind_prot"/>
</dbReference>
<evidence type="ECO:0000259" key="4">
    <source>
        <dbReference type="PROSITE" id="PS50102"/>
    </source>
</evidence>
<evidence type="ECO:0000256" key="1">
    <source>
        <dbReference type="ARBA" id="ARBA00022884"/>
    </source>
</evidence>
<reference evidence="6 7" key="1">
    <citation type="submission" date="2025-04" db="UniProtKB">
        <authorList>
            <consortium name="RefSeq"/>
        </authorList>
    </citation>
    <scope>IDENTIFICATION</scope>
</reference>
<dbReference type="Gene3D" id="3.30.70.330">
    <property type="match status" value="2"/>
</dbReference>
<accession>A0A6P8FZ03</accession>
<evidence type="ECO:0000256" key="3">
    <source>
        <dbReference type="SAM" id="MobiDB-lite"/>
    </source>
</evidence>
<dbReference type="GO" id="GO:0003729">
    <property type="term" value="F:mRNA binding"/>
    <property type="evidence" value="ECO:0007669"/>
    <property type="project" value="TreeGrafter"/>
</dbReference>
<evidence type="ECO:0000313" key="6">
    <source>
        <dbReference type="RefSeq" id="XP_031428580.1"/>
    </source>
</evidence>
<dbReference type="SUPFAM" id="SSF54928">
    <property type="entry name" value="RNA-binding domain, RBD"/>
    <property type="match status" value="2"/>
</dbReference>
<dbReference type="PANTHER" id="PTHR48025:SF1">
    <property type="entry name" value="RRM DOMAIN-CONTAINING PROTEIN"/>
    <property type="match status" value="1"/>
</dbReference>
<keyword evidence="1 2" id="KW-0694">RNA-binding</keyword>